<evidence type="ECO:0000256" key="9">
    <source>
        <dbReference type="PROSITE-ProRule" id="PRU00047"/>
    </source>
</evidence>
<keyword evidence="4" id="KW-0548">Nucleotidyltransferase</keyword>
<dbReference type="GO" id="GO:0003676">
    <property type="term" value="F:nucleic acid binding"/>
    <property type="evidence" value="ECO:0007669"/>
    <property type="project" value="InterPro"/>
</dbReference>
<dbReference type="Pfam" id="PF08284">
    <property type="entry name" value="RVP_2"/>
    <property type="match status" value="1"/>
</dbReference>
<dbReference type="EC" id="2.7.7.49" evidence="1"/>
<dbReference type="SUPFAM" id="SSF57756">
    <property type="entry name" value="Retrovirus zinc finger-like domains"/>
    <property type="match status" value="1"/>
</dbReference>
<keyword evidence="5" id="KW-0540">Nuclease</keyword>
<dbReference type="Gene3D" id="3.10.10.10">
    <property type="entry name" value="HIV Type 1 Reverse Transcriptase, subunit A, domain 1"/>
    <property type="match status" value="1"/>
</dbReference>
<dbReference type="Pfam" id="PF17917">
    <property type="entry name" value="RT_RNaseH"/>
    <property type="match status" value="1"/>
</dbReference>
<evidence type="ECO:0000256" key="8">
    <source>
        <dbReference type="ARBA" id="ARBA00022918"/>
    </source>
</evidence>
<evidence type="ECO:0000256" key="1">
    <source>
        <dbReference type="ARBA" id="ARBA00012493"/>
    </source>
</evidence>
<keyword evidence="9" id="KW-0479">Metal-binding</keyword>
<dbReference type="AlphaFoldDB" id="A0A9W8MWD1"/>
<feature type="region of interest" description="Disordered" evidence="10">
    <location>
        <begin position="1137"/>
        <end position="1156"/>
    </location>
</feature>
<gene>
    <name evidence="13" type="ORF">NLJ89_g3978</name>
</gene>
<dbReference type="CDD" id="cd01647">
    <property type="entry name" value="RT_LTR"/>
    <property type="match status" value="1"/>
</dbReference>
<dbReference type="InterPro" id="IPR043502">
    <property type="entry name" value="DNA/RNA_pol_sf"/>
</dbReference>
<dbReference type="PROSITE" id="PS50158">
    <property type="entry name" value="ZF_CCHC"/>
    <property type="match status" value="1"/>
</dbReference>
<evidence type="ECO:0000259" key="11">
    <source>
        <dbReference type="PROSITE" id="PS50158"/>
    </source>
</evidence>
<evidence type="ECO:0000256" key="5">
    <source>
        <dbReference type="ARBA" id="ARBA00022722"/>
    </source>
</evidence>
<dbReference type="EMBL" id="JANKHO010000314">
    <property type="protein sequence ID" value="KAJ3511636.1"/>
    <property type="molecule type" value="Genomic_DNA"/>
</dbReference>
<dbReference type="GO" id="GO:0008270">
    <property type="term" value="F:zinc ion binding"/>
    <property type="evidence" value="ECO:0007669"/>
    <property type="project" value="UniProtKB-KW"/>
</dbReference>
<keyword evidence="6" id="KW-0255">Endonuclease</keyword>
<organism evidence="13 14">
    <name type="scientific">Agrocybe chaxingu</name>
    <dbReference type="NCBI Taxonomy" id="84603"/>
    <lineage>
        <taxon>Eukaryota</taxon>
        <taxon>Fungi</taxon>
        <taxon>Dikarya</taxon>
        <taxon>Basidiomycota</taxon>
        <taxon>Agaricomycotina</taxon>
        <taxon>Agaricomycetes</taxon>
        <taxon>Agaricomycetidae</taxon>
        <taxon>Agaricales</taxon>
        <taxon>Agaricineae</taxon>
        <taxon>Strophariaceae</taxon>
        <taxon>Agrocybe</taxon>
    </lineage>
</organism>
<dbReference type="SMART" id="SM00343">
    <property type="entry name" value="ZnF_C2HC"/>
    <property type="match status" value="1"/>
</dbReference>
<dbReference type="GO" id="GO:0004519">
    <property type="term" value="F:endonuclease activity"/>
    <property type="evidence" value="ECO:0007669"/>
    <property type="project" value="UniProtKB-KW"/>
</dbReference>
<dbReference type="PROSITE" id="PS50878">
    <property type="entry name" value="RT_POL"/>
    <property type="match status" value="1"/>
</dbReference>
<dbReference type="Gene3D" id="4.10.60.10">
    <property type="entry name" value="Zinc finger, CCHC-type"/>
    <property type="match status" value="1"/>
</dbReference>
<dbReference type="Gene3D" id="3.30.70.270">
    <property type="match status" value="2"/>
</dbReference>
<dbReference type="OrthoDB" id="1750432at2759"/>
<feature type="domain" description="Reverse transcriptase" evidence="12">
    <location>
        <begin position="631"/>
        <end position="815"/>
    </location>
</feature>
<dbReference type="PANTHER" id="PTHR37984:SF5">
    <property type="entry name" value="PROTEIN NYNRIN-LIKE"/>
    <property type="match status" value="1"/>
</dbReference>
<evidence type="ECO:0000256" key="4">
    <source>
        <dbReference type="ARBA" id="ARBA00022695"/>
    </source>
</evidence>
<keyword evidence="9" id="KW-0863">Zinc-finger</keyword>
<evidence type="ECO:0000313" key="14">
    <source>
        <dbReference type="Proteomes" id="UP001148786"/>
    </source>
</evidence>
<dbReference type="Pfam" id="PF00078">
    <property type="entry name" value="RVT_1"/>
    <property type="match status" value="1"/>
</dbReference>
<dbReference type="GO" id="GO:0006397">
    <property type="term" value="P:mRNA processing"/>
    <property type="evidence" value="ECO:0007669"/>
    <property type="project" value="UniProtKB-KW"/>
</dbReference>
<keyword evidence="3" id="KW-0808">Transferase</keyword>
<dbReference type="Gene3D" id="2.40.70.10">
    <property type="entry name" value="Acid Proteases"/>
    <property type="match status" value="1"/>
</dbReference>
<dbReference type="SUPFAM" id="SSF50630">
    <property type="entry name" value="Acid proteases"/>
    <property type="match status" value="1"/>
</dbReference>
<dbReference type="PANTHER" id="PTHR37984">
    <property type="entry name" value="PROTEIN CBG26694"/>
    <property type="match status" value="1"/>
</dbReference>
<comment type="caution">
    <text evidence="13">The sequence shown here is derived from an EMBL/GenBank/DDBJ whole genome shotgun (WGS) entry which is preliminary data.</text>
</comment>
<dbReference type="InterPro" id="IPR043128">
    <property type="entry name" value="Rev_trsase/Diguanyl_cyclase"/>
</dbReference>
<accession>A0A9W8MWD1</accession>
<dbReference type="Gene3D" id="1.10.340.70">
    <property type="match status" value="1"/>
</dbReference>
<dbReference type="GO" id="GO:0003964">
    <property type="term" value="F:RNA-directed DNA polymerase activity"/>
    <property type="evidence" value="ECO:0007669"/>
    <property type="project" value="UniProtKB-KW"/>
</dbReference>
<evidence type="ECO:0000256" key="10">
    <source>
        <dbReference type="SAM" id="MobiDB-lite"/>
    </source>
</evidence>
<feature type="domain" description="CCHC-type" evidence="11">
    <location>
        <begin position="2"/>
        <end position="18"/>
    </location>
</feature>
<dbReference type="InterPro" id="IPR021109">
    <property type="entry name" value="Peptidase_aspartic_dom_sf"/>
</dbReference>
<dbReference type="CDD" id="cd09274">
    <property type="entry name" value="RNase_HI_RT_Ty3"/>
    <property type="match status" value="1"/>
</dbReference>
<evidence type="ECO:0000256" key="6">
    <source>
        <dbReference type="ARBA" id="ARBA00022759"/>
    </source>
</evidence>
<feature type="compositionally biased region" description="Basic and acidic residues" evidence="10">
    <location>
        <begin position="1137"/>
        <end position="1147"/>
    </location>
</feature>
<keyword evidence="9" id="KW-0862">Zinc</keyword>
<dbReference type="InterPro" id="IPR001878">
    <property type="entry name" value="Znf_CCHC"/>
</dbReference>
<dbReference type="InterPro" id="IPR036875">
    <property type="entry name" value="Znf_CCHC_sf"/>
</dbReference>
<dbReference type="InterPro" id="IPR041373">
    <property type="entry name" value="RT_RNaseH"/>
</dbReference>
<sequence length="1276" mass="144915">MRCYNCGEAGHLKRQCRKAQVVKTSNGKSSSSDTSPPGVKSFNVEVAVANENKYSALESTTEGSSNVGAYFMELESAMCGVIPGEDFDFEAEIEPELHSEAEGSTCIGSGEAISFEEATSSLYEPFNGNHSERLLGNPLCELVEHQLEKMRPYPGDPSWEGKILNRFTVYATNGGRDIVIMDDVTCEDEVLEIGTLFRPDFLLGRWFAIKRTQATRVRVKPLKRWHKKTKFSHLWAKNAAWKLNTGRSFRKYLDLSHSAREKRTTRFDIHWRDETESYLLFDFNLGLIFEASPLDFENSQCDVGNWYYKKLMKKLKEMYFSVLEDLPSYGLDGLFSSKKPEGEGDGENDDFIEILAENDEFIETCIEYDDFVDFLVDSYSSNEEDDFSNEENESVHEFVELNNQEIETEVLPAAQRNAARVKDPSRVVPNPVVVVVNVNGQPARALIDTGSLCDFMSTTLADQLRAKKIELSTPLMVQLAVLGSRSKVNYQAEVNFTYQGIKERRNFDIINLSSYDLILGTLYQHSVMVGFNPTRMLIGSNEALPIKGAMVKTVASRTAQLREENLEDVRRFLREQAEPLCRMAAETELPPLRAINHRIDLIDENKIYPWRASRCPEAFQNQWIDKRDAYIRTGRWEVTNARNSVPIMFIPKPAKPGETPKLRTVMDLRPRNANTKKMSSPLPDIDGIMRRVASKKYRSVLDLKDAYEQVRIEPSDVWKTAFATPNGNMVSHVIQIGDCNAPATYQALMNHIFSPYIGKFMDVYLDDIVIYSDTLEEHIQHVLTILDVLRREKFYLSAGKLDFLSKRVKILGRIVDDDGIQMDPHKVDALIRWKVPTNRELLRGFLGAAGYLADDIAQGRIPMGVLHTLTSESVPFRWDFTHQRAFEEVKALASKCRNHHRRPIDHSEGAPPINLITDGCATGIAGVISQGHDWKTAPVAAFYSAKLSPAQQNYPVHEIEMLAGLETMMRYQDILLGMKFRWFTDHKGLITLLNHRDLSGRRARWLEKLGMFNFEVVYIPGSENILSDALSRIYSNDAPGTVRAPGEYTEHDEQENPSASLHGVIDLIAAPVLVGMEAECASMNINFVGRKSKRVQEREGAETRRPETSDEFAARVKDMFTLKGPEKLAIRIPKRTPDGRLVPEKESANNSTSPMTVNEDEIDTMEFPPLNLTADLDGIDVLKAIKGRYKDDPLFKPIVEKPKEYKNFEYDETGGLLYLKQETRRLLCIPNVKVANRSIREIVISEGHSVLAHLSFKKTYDYLHEYSWATMGINWY</sequence>
<dbReference type="Pfam" id="PF00098">
    <property type="entry name" value="zf-CCHC"/>
    <property type="match status" value="1"/>
</dbReference>
<evidence type="ECO:0000256" key="7">
    <source>
        <dbReference type="ARBA" id="ARBA00022801"/>
    </source>
</evidence>
<dbReference type="GO" id="GO:0016787">
    <property type="term" value="F:hydrolase activity"/>
    <property type="evidence" value="ECO:0007669"/>
    <property type="project" value="UniProtKB-KW"/>
</dbReference>
<keyword evidence="2" id="KW-0507">mRNA processing</keyword>
<protein>
    <recommendedName>
        <fullName evidence="1">RNA-directed DNA polymerase</fullName>
        <ecNumber evidence="1">2.7.7.49</ecNumber>
    </recommendedName>
</protein>
<dbReference type="CDD" id="cd00303">
    <property type="entry name" value="retropepsin_like"/>
    <property type="match status" value="1"/>
</dbReference>
<keyword evidence="8" id="KW-0695">RNA-directed DNA polymerase</keyword>
<keyword evidence="14" id="KW-1185">Reference proteome</keyword>
<evidence type="ECO:0000313" key="13">
    <source>
        <dbReference type="EMBL" id="KAJ3511636.1"/>
    </source>
</evidence>
<dbReference type="InterPro" id="IPR050951">
    <property type="entry name" value="Retrovirus_Pol_polyprotein"/>
</dbReference>
<evidence type="ECO:0000259" key="12">
    <source>
        <dbReference type="PROSITE" id="PS50878"/>
    </source>
</evidence>
<evidence type="ECO:0000256" key="3">
    <source>
        <dbReference type="ARBA" id="ARBA00022679"/>
    </source>
</evidence>
<dbReference type="InterPro" id="IPR000477">
    <property type="entry name" value="RT_dom"/>
</dbReference>
<proteinExistence type="predicted"/>
<dbReference type="SUPFAM" id="SSF56672">
    <property type="entry name" value="DNA/RNA polymerases"/>
    <property type="match status" value="1"/>
</dbReference>
<reference evidence="13" key="1">
    <citation type="submission" date="2022-07" db="EMBL/GenBank/DDBJ databases">
        <title>Genome Sequence of Agrocybe chaxingu.</title>
        <authorList>
            <person name="Buettner E."/>
        </authorList>
    </citation>
    <scope>NUCLEOTIDE SEQUENCE</scope>
    <source>
        <strain evidence="13">MP-N11</strain>
    </source>
</reference>
<name>A0A9W8MWD1_9AGAR</name>
<evidence type="ECO:0000256" key="2">
    <source>
        <dbReference type="ARBA" id="ARBA00022664"/>
    </source>
</evidence>
<dbReference type="Proteomes" id="UP001148786">
    <property type="component" value="Unassembled WGS sequence"/>
</dbReference>
<keyword evidence="7" id="KW-0378">Hydrolase</keyword>